<comment type="caution">
    <text evidence="1">The sequence shown here is derived from an EMBL/GenBank/DDBJ whole genome shotgun (WGS) entry which is preliminary data.</text>
</comment>
<organism evidence="1 2">
    <name type="scientific">Streptomyces gancidicus BKS 13-15</name>
    <dbReference type="NCBI Taxonomy" id="1284664"/>
    <lineage>
        <taxon>Bacteria</taxon>
        <taxon>Bacillati</taxon>
        <taxon>Actinomycetota</taxon>
        <taxon>Actinomycetes</taxon>
        <taxon>Kitasatosporales</taxon>
        <taxon>Streptomycetaceae</taxon>
        <taxon>Streptomyces</taxon>
        <taxon>Streptomyces pseudogriseolus group</taxon>
    </lineage>
</organism>
<dbReference type="OrthoDB" id="4216684at2"/>
<dbReference type="PATRIC" id="fig|1284664.3.peg.157"/>
<evidence type="ECO:0000313" key="1">
    <source>
        <dbReference type="EMBL" id="EMF31113.1"/>
    </source>
</evidence>
<reference evidence="1 2" key="1">
    <citation type="journal article" date="2013" name="Genome Announc.">
        <title>Draft Genome Sequence of Streptomyces gancidicus Strain BKS 13-15.</title>
        <authorList>
            <person name="Kumar S."/>
            <person name="Kaur N."/>
            <person name="Singh N.K."/>
            <person name="Raghava G.P."/>
            <person name="Mayilraj S."/>
        </authorList>
    </citation>
    <scope>NUCLEOTIDE SEQUENCE [LARGE SCALE GENOMIC DNA]</scope>
    <source>
        <strain evidence="1 2">BKS 13-15</strain>
    </source>
</reference>
<proteinExistence type="predicted"/>
<sequence length="192" mass="20881">MTGTDINLNRTDAVAIPARDVVQGDTVLGCTVALPGGRIDVIWHSDPYVANPTADKPGCQCPGHEALDDADRARPLVVLYDGELWDYACDAVPADDLVVIQKRTEQATDDTTDLPEMRPVGRTFVFEHDGTTVHVFPTPGNPDHWSARPRGHKTVVSHRTTHTDAARAAVAYLNGDDSQRTGFDKLTELLSL</sequence>
<evidence type="ECO:0000313" key="2">
    <source>
        <dbReference type="Proteomes" id="UP000011732"/>
    </source>
</evidence>
<gene>
    <name evidence="1" type="ORF">H114_00752</name>
</gene>
<dbReference type="RefSeq" id="WP_006129718.1">
    <property type="nucleotide sequence ID" value="NZ_AOHP01000004.1"/>
</dbReference>
<keyword evidence="2" id="KW-1185">Reference proteome</keyword>
<accession>M3D401</accession>
<dbReference type="AlphaFoldDB" id="M3D401"/>
<protein>
    <submittedName>
        <fullName evidence="1">Uncharacterized protein</fullName>
    </submittedName>
</protein>
<dbReference type="Proteomes" id="UP000011732">
    <property type="component" value="Unassembled WGS sequence"/>
</dbReference>
<dbReference type="EMBL" id="AOHP01000004">
    <property type="protein sequence ID" value="EMF31113.1"/>
    <property type="molecule type" value="Genomic_DNA"/>
</dbReference>
<name>M3D401_STREZ</name>